<dbReference type="EMBL" id="PPSL01000003">
    <property type="protein sequence ID" value="PQJ11158.1"/>
    <property type="molecule type" value="Genomic_DNA"/>
</dbReference>
<dbReference type="AlphaFoldDB" id="A0A2S7SWR9"/>
<dbReference type="Proteomes" id="UP000239872">
    <property type="component" value="Unassembled WGS sequence"/>
</dbReference>
<comment type="caution">
    <text evidence="1">The sequence shown here is derived from an EMBL/GenBank/DDBJ whole genome shotgun (WGS) entry which is preliminary data.</text>
</comment>
<evidence type="ECO:0000313" key="2">
    <source>
        <dbReference type="Proteomes" id="UP000239872"/>
    </source>
</evidence>
<organism evidence="1 2">
    <name type="scientific">Flavipsychrobacter stenotrophus</name>
    <dbReference type="NCBI Taxonomy" id="2077091"/>
    <lineage>
        <taxon>Bacteria</taxon>
        <taxon>Pseudomonadati</taxon>
        <taxon>Bacteroidota</taxon>
        <taxon>Chitinophagia</taxon>
        <taxon>Chitinophagales</taxon>
        <taxon>Chitinophagaceae</taxon>
        <taxon>Flavipsychrobacter</taxon>
    </lineage>
</organism>
<protein>
    <submittedName>
        <fullName evidence="1">Uncharacterized protein</fullName>
    </submittedName>
</protein>
<reference evidence="1 2" key="1">
    <citation type="submission" date="2018-01" db="EMBL/GenBank/DDBJ databases">
        <title>A novel member of the phylum Bacteroidetes isolated from glacier ice.</title>
        <authorList>
            <person name="Liu Q."/>
            <person name="Xin Y.-H."/>
        </authorList>
    </citation>
    <scope>NUCLEOTIDE SEQUENCE [LARGE SCALE GENOMIC DNA]</scope>
    <source>
        <strain evidence="1 2">RB1R16</strain>
    </source>
</reference>
<accession>A0A2S7SWR9</accession>
<keyword evidence="2" id="KW-1185">Reference proteome</keyword>
<proteinExistence type="predicted"/>
<sequence length="202" mass="23272">MTDKILLVANRYALGLKNVEDRRAEWLEHFKEVRTHLIEIAMLLNEKAEYKPGFFVDTSHAYNDDINGTCSKLPSLTFRSGDMPLNVSFRNAIGEKKEYIEEGFYLVFTPTITGQILILLQPHYSYGSEKPEYINIAIVDHPKQLTADVIEELVAKGMEVAFYSSFTGMVDLQQHEVQQESQKQYKPEPIGFRRYESTQKAQ</sequence>
<gene>
    <name evidence="1" type="ORF">CJD36_014420</name>
</gene>
<name>A0A2S7SWR9_9BACT</name>
<evidence type="ECO:0000313" key="1">
    <source>
        <dbReference type="EMBL" id="PQJ11158.1"/>
    </source>
</evidence>